<evidence type="ECO:0000313" key="2">
    <source>
        <dbReference type="Proteomes" id="UP000001538"/>
    </source>
</evidence>
<evidence type="ECO:0000313" key="1">
    <source>
        <dbReference type="EMBL" id="ABE67752.1"/>
    </source>
</evidence>
<proteinExistence type="predicted"/>
<keyword evidence="2" id="KW-1185">Reference proteome</keyword>
<organism evidence="1 2">
    <name type="scientific">Mycobacterium phage Wildcat</name>
    <dbReference type="NCBI Taxonomy" id="373415"/>
    <lineage>
        <taxon>Viruses</taxon>
        <taxon>Duplodnaviria</taxon>
        <taxon>Heunggongvirae</taxon>
        <taxon>Uroviricota</taxon>
        <taxon>Caudoviricetes</taxon>
        <taxon>Vilmaviridae</taxon>
        <taxon>Wildcatvirus</taxon>
        <taxon>Wildcatvirus wildcat</taxon>
        <taxon>Mycobacterium virus Wildcat</taxon>
    </lineage>
</organism>
<dbReference type="KEGG" id="vg:4158010"/>
<dbReference type="EMBL" id="DQ398052">
    <property type="protein sequence ID" value="ABE67752.1"/>
    <property type="molecule type" value="Genomic_DNA"/>
</dbReference>
<protein>
    <submittedName>
        <fullName evidence="1">Uncharacterized protein</fullName>
    </submittedName>
</protein>
<dbReference type="Proteomes" id="UP000001538">
    <property type="component" value="Segment"/>
</dbReference>
<gene>
    <name evidence="1" type="primary">172</name>
    <name evidence="1" type="ORF">Wildcat_172</name>
</gene>
<name>Q19XR2_9CAUD</name>
<reference evidence="1 2" key="1">
    <citation type="journal article" date="2006" name="PLoS Genet.">
        <title>Exploring the mycobacteriophage metaproteome: phage genomics as an educational platform.</title>
        <authorList>
            <person name="Hatfull G.F."/>
            <person name="Pedulla M.L."/>
            <person name="Jacobs-Sera D."/>
            <person name="Cichon P.M."/>
            <person name="Foley A."/>
            <person name="Ford M.E."/>
            <person name="Gonda R.M."/>
            <person name="Houtz J.M."/>
            <person name="Hryckowian A.J."/>
            <person name="Kelchner V.A."/>
            <person name="Namburi S."/>
            <person name="Pajcini K.V."/>
            <person name="Popovich M.G."/>
            <person name="Schleicher D.T."/>
            <person name="Simanek B.Z."/>
            <person name="Smith A.L."/>
            <person name="Zdanowicz G.M."/>
            <person name="Kumar V."/>
            <person name="Peebles C.L."/>
            <person name="Jacobs W.R.Jr."/>
            <person name="Lawrence J.G."/>
            <person name="Hendrix R.W."/>
        </authorList>
    </citation>
    <scope>NUCLEOTIDE SEQUENCE</scope>
</reference>
<dbReference type="RefSeq" id="YP_656013.1">
    <property type="nucleotide sequence ID" value="NC_008206.2"/>
</dbReference>
<dbReference type="GeneID" id="4158010"/>
<accession>Q19XR2</accession>
<sequence>MTPRCVYRACHSAMGTDYGTQQVWPFPGSIRRCGNVFGELVSVPMCRCAQDVFSVPCGSSQVNTVRTEQGISRCATRHFRNTLGRNHFDVLGTYLGQAKIRPLS</sequence>